<dbReference type="InterPro" id="IPR023214">
    <property type="entry name" value="HAD_sf"/>
</dbReference>
<dbReference type="InterPro" id="IPR001757">
    <property type="entry name" value="P_typ_ATPase"/>
</dbReference>
<dbReference type="InterPro" id="IPR023298">
    <property type="entry name" value="ATPase_P-typ_TM_dom_sf"/>
</dbReference>
<dbReference type="Gene3D" id="1.20.1110.10">
    <property type="entry name" value="Calcium-transporting ATPase, transmembrane domain"/>
    <property type="match status" value="1"/>
</dbReference>
<evidence type="ECO:0000256" key="11">
    <source>
        <dbReference type="SAM" id="Phobius"/>
    </source>
</evidence>
<evidence type="ECO:0000256" key="5">
    <source>
        <dbReference type="ARBA" id="ARBA00022840"/>
    </source>
</evidence>
<accession>A0A7T8GW02</accession>
<keyword evidence="8 11" id="KW-1133">Transmembrane helix</keyword>
<dbReference type="Gene3D" id="2.70.150.10">
    <property type="entry name" value="Calcium-transporting ATPase, cytoplasmic transduction domain A"/>
    <property type="match status" value="1"/>
</dbReference>
<evidence type="ECO:0000256" key="9">
    <source>
        <dbReference type="ARBA" id="ARBA00023136"/>
    </source>
</evidence>
<evidence type="ECO:0000256" key="2">
    <source>
        <dbReference type="ARBA" id="ARBA00012790"/>
    </source>
</evidence>
<sequence>MGTSHHYSPNTSSPVTVPADLRILESHELSIDESSFTGETEPVLNLPGNPRIKWKGRGVVISTGDNSKFGEMFKMMESEEKPRTPLQESMDKLGKQLSIYSMGVIALIMLIGIWRGRPALEMFNVGVSLAVAAIPEGLPIVVTVTLALGVMRMAGRQAIVKRLPTVEALGCVDYICSDKTGTLTTNCMSVLASR</sequence>
<evidence type="ECO:0000256" key="4">
    <source>
        <dbReference type="ARBA" id="ARBA00022741"/>
    </source>
</evidence>
<keyword evidence="14" id="KW-1185">Reference proteome</keyword>
<keyword evidence="5" id="KW-0067">ATP-binding</keyword>
<dbReference type="EC" id="7.2.2.10" evidence="2"/>
<keyword evidence="3 11" id="KW-0812">Transmembrane</keyword>
<dbReference type="PANTHER" id="PTHR42861">
    <property type="entry name" value="CALCIUM-TRANSPORTING ATPASE"/>
    <property type="match status" value="1"/>
</dbReference>
<keyword evidence="6" id="KW-0703">Sarcoplasmic reticulum</keyword>
<feature type="transmembrane region" description="Helical" evidence="11">
    <location>
        <begin position="127"/>
        <end position="151"/>
    </location>
</feature>
<gene>
    <name evidence="13" type="ORF">FKW44_019532</name>
</gene>
<evidence type="ECO:0000256" key="8">
    <source>
        <dbReference type="ARBA" id="ARBA00022989"/>
    </source>
</evidence>
<dbReference type="NCBIfam" id="TIGR01494">
    <property type="entry name" value="ATPase_P-type"/>
    <property type="match status" value="1"/>
</dbReference>
<evidence type="ECO:0000313" key="14">
    <source>
        <dbReference type="Proteomes" id="UP000595437"/>
    </source>
</evidence>
<feature type="domain" description="P-type ATPase A" evidence="12">
    <location>
        <begin position="16"/>
        <end position="74"/>
    </location>
</feature>
<feature type="transmembrane region" description="Helical" evidence="11">
    <location>
        <begin position="97"/>
        <end position="115"/>
    </location>
</feature>
<evidence type="ECO:0000256" key="7">
    <source>
        <dbReference type="ARBA" id="ARBA00022967"/>
    </source>
</evidence>
<dbReference type="FunFam" id="3.40.50.1000:FF:000001">
    <property type="entry name" value="Phospholipid-transporting ATPase IC"/>
    <property type="match status" value="1"/>
</dbReference>
<evidence type="ECO:0000313" key="13">
    <source>
        <dbReference type="EMBL" id="QQP38838.1"/>
    </source>
</evidence>
<dbReference type="InterPro" id="IPR018303">
    <property type="entry name" value="ATPase_P-typ_P_site"/>
</dbReference>
<organism evidence="13 14">
    <name type="scientific">Caligus rogercresseyi</name>
    <name type="common">Sea louse</name>
    <dbReference type="NCBI Taxonomy" id="217165"/>
    <lineage>
        <taxon>Eukaryota</taxon>
        <taxon>Metazoa</taxon>
        <taxon>Ecdysozoa</taxon>
        <taxon>Arthropoda</taxon>
        <taxon>Crustacea</taxon>
        <taxon>Multicrustacea</taxon>
        <taxon>Hexanauplia</taxon>
        <taxon>Copepoda</taxon>
        <taxon>Siphonostomatoida</taxon>
        <taxon>Caligidae</taxon>
        <taxon>Caligus</taxon>
    </lineage>
</organism>
<evidence type="ECO:0000256" key="3">
    <source>
        <dbReference type="ARBA" id="ARBA00022692"/>
    </source>
</evidence>
<dbReference type="GO" id="GO:0016887">
    <property type="term" value="F:ATP hydrolysis activity"/>
    <property type="evidence" value="ECO:0007669"/>
    <property type="project" value="InterPro"/>
</dbReference>
<dbReference type="Gene3D" id="3.40.50.1000">
    <property type="entry name" value="HAD superfamily/HAD-like"/>
    <property type="match status" value="1"/>
</dbReference>
<evidence type="ECO:0000259" key="12">
    <source>
        <dbReference type="Pfam" id="PF00122"/>
    </source>
</evidence>
<dbReference type="Proteomes" id="UP000595437">
    <property type="component" value="Chromosome 14"/>
</dbReference>
<dbReference type="SUPFAM" id="SSF81665">
    <property type="entry name" value="Calcium ATPase, transmembrane domain M"/>
    <property type="match status" value="1"/>
</dbReference>
<proteinExistence type="predicted"/>
<keyword evidence="7" id="KW-1278">Translocase</keyword>
<dbReference type="InterPro" id="IPR059000">
    <property type="entry name" value="ATPase_P-type_domA"/>
</dbReference>
<evidence type="ECO:0000256" key="1">
    <source>
        <dbReference type="ARBA" id="ARBA00004326"/>
    </source>
</evidence>
<reference evidence="14" key="1">
    <citation type="submission" date="2021-01" db="EMBL/GenBank/DDBJ databases">
        <title>Caligus Genome Assembly.</title>
        <authorList>
            <person name="Gallardo-Escarate C."/>
        </authorList>
    </citation>
    <scope>NUCLEOTIDE SEQUENCE [LARGE SCALE GENOMIC DNA]</scope>
</reference>
<comment type="catalytic activity">
    <reaction evidence="10">
        <text>Ca(2+)(in) + ATP + H2O = Ca(2+)(out) + ADP + phosphate + H(+)</text>
        <dbReference type="Rhea" id="RHEA:18105"/>
        <dbReference type="ChEBI" id="CHEBI:15377"/>
        <dbReference type="ChEBI" id="CHEBI:15378"/>
        <dbReference type="ChEBI" id="CHEBI:29108"/>
        <dbReference type="ChEBI" id="CHEBI:30616"/>
        <dbReference type="ChEBI" id="CHEBI:43474"/>
        <dbReference type="ChEBI" id="CHEBI:456216"/>
        <dbReference type="EC" id="7.2.2.10"/>
    </reaction>
</comment>
<dbReference type="InterPro" id="IPR008250">
    <property type="entry name" value="ATPase_P-typ_transduc_dom_A_sf"/>
</dbReference>
<dbReference type="SUPFAM" id="SSF81653">
    <property type="entry name" value="Calcium ATPase, transduction domain A"/>
    <property type="match status" value="1"/>
</dbReference>
<comment type="subcellular location">
    <subcellularLocation>
        <location evidence="1">Sarcoplasmic reticulum membrane</location>
        <topology evidence="1">Multi-pass membrane protein</topology>
    </subcellularLocation>
</comment>
<dbReference type="OrthoDB" id="3352408at2759"/>
<evidence type="ECO:0000256" key="10">
    <source>
        <dbReference type="ARBA" id="ARBA00048694"/>
    </source>
</evidence>
<dbReference type="GO" id="GO:0005524">
    <property type="term" value="F:ATP binding"/>
    <property type="evidence" value="ECO:0007669"/>
    <property type="project" value="UniProtKB-KW"/>
</dbReference>
<dbReference type="EMBL" id="CP045903">
    <property type="protein sequence ID" value="QQP38838.1"/>
    <property type="molecule type" value="Genomic_DNA"/>
</dbReference>
<feature type="non-terminal residue" evidence="13">
    <location>
        <position position="194"/>
    </location>
</feature>
<dbReference type="PRINTS" id="PR00119">
    <property type="entry name" value="CATATPASE"/>
</dbReference>
<keyword evidence="9 11" id="KW-0472">Membrane</keyword>
<dbReference type="PROSITE" id="PS00154">
    <property type="entry name" value="ATPASE_E1_E2"/>
    <property type="match status" value="1"/>
</dbReference>
<dbReference type="GO" id="GO:0005388">
    <property type="term" value="F:P-type calcium transporter activity"/>
    <property type="evidence" value="ECO:0007669"/>
    <property type="project" value="UniProtKB-EC"/>
</dbReference>
<evidence type="ECO:0000256" key="6">
    <source>
        <dbReference type="ARBA" id="ARBA00022951"/>
    </source>
</evidence>
<name>A0A7T8GW02_CALRO</name>
<protein>
    <recommendedName>
        <fullName evidence="2">P-type Ca(2+) transporter</fullName>
        <ecNumber evidence="2">7.2.2.10</ecNumber>
    </recommendedName>
</protein>
<dbReference type="GO" id="GO:0033017">
    <property type="term" value="C:sarcoplasmic reticulum membrane"/>
    <property type="evidence" value="ECO:0007669"/>
    <property type="project" value="UniProtKB-SubCell"/>
</dbReference>
<dbReference type="Pfam" id="PF00122">
    <property type="entry name" value="E1-E2_ATPase"/>
    <property type="match status" value="1"/>
</dbReference>
<keyword evidence="4" id="KW-0547">Nucleotide-binding</keyword>
<dbReference type="AlphaFoldDB" id="A0A7T8GW02"/>